<evidence type="ECO:0000313" key="10">
    <source>
        <dbReference type="EMBL" id="NGZ74511.1"/>
    </source>
</evidence>
<keyword evidence="5 7" id="KW-0521">NADP</keyword>
<evidence type="ECO:0000256" key="5">
    <source>
        <dbReference type="ARBA" id="ARBA00022857"/>
    </source>
</evidence>
<dbReference type="EC" id="1.5.1.3" evidence="3 7"/>
<comment type="catalytic activity">
    <reaction evidence="7">
        <text>(6S)-5,6,7,8-tetrahydrofolate + NADP(+) = 7,8-dihydrofolate + NADPH + H(+)</text>
        <dbReference type="Rhea" id="RHEA:15009"/>
        <dbReference type="ChEBI" id="CHEBI:15378"/>
        <dbReference type="ChEBI" id="CHEBI:57451"/>
        <dbReference type="ChEBI" id="CHEBI:57453"/>
        <dbReference type="ChEBI" id="CHEBI:57783"/>
        <dbReference type="ChEBI" id="CHEBI:58349"/>
        <dbReference type="EC" id="1.5.1.3"/>
    </reaction>
</comment>
<feature type="domain" description="DHFR" evidence="9">
    <location>
        <begin position="3"/>
        <end position="161"/>
    </location>
</feature>
<evidence type="ECO:0000256" key="1">
    <source>
        <dbReference type="ARBA" id="ARBA00004903"/>
    </source>
</evidence>
<dbReference type="InterPro" id="IPR001796">
    <property type="entry name" value="DHFR_dom"/>
</dbReference>
<evidence type="ECO:0000256" key="8">
    <source>
        <dbReference type="RuleBase" id="RU004474"/>
    </source>
</evidence>
<dbReference type="Proteomes" id="UP000800303">
    <property type="component" value="Unassembled WGS sequence"/>
</dbReference>
<dbReference type="Pfam" id="PF00186">
    <property type="entry name" value="DHFR_1"/>
    <property type="match status" value="1"/>
</dbReference>
<accession>A0ABX0F0I5</accession>
<dbReference type="PANTHER" id="PTHR48069:SF3">
    <property type="entry name" value="DIHYDROFOLATE REDUCTASE"/>
    <property type="match status" value="1"/>
</dbReference>
<evidence type="ECO:0000256" key="4">
    <source>
        <dbReference type="ARBA" id="ARBA00022563"/>
    </source>
</evidence>
<keyword evidence="4 7" id="KW-0554">One-carbon metabolism</keyword>
<dbReference type="InterPro" id="IPR012259">
    <property type="entry name" value="DHFR"/>
</dbReference>
<evidence type="ECO:0000313" key="11">
    <source>
        <dbReference type="Proteomes" id="UP000800303"/>
    </source>
</evidence>
<organism evidence="10 11">
    <name type="scientific">Saccharibacillus alkalitolerans</name>
    <dbReference type="NCBI Taxonomy" id="2705290"/>
    <lineage>
        <taxon>Bacteria</taxon>
        <taxon>Bacillati</taxon>
        <taxon>Bacillota</taxon>
        <taxon>Bacilli</taxon>
        <taxon>Bacillales</taxon>
        <taxon>Paenibacillaceae</taxon>
        <taxon>Saccharibacillus</taxon>
    </lineage>
</organism>
<dbReference type="InterPro" id="IPR017925">
    <property type="entry name" value="DHFR_CS"/>
</dbReference>
<evidence type="ECO:0000256" key="3">
    <source>
        <dbReference type="ARBA" id="ARBA00012856"/>
    </source>
</evidence>
<reference evidence="10 11" key="1">
    <citation type="submission" date="2020-01" db="EMBL/GenBank/DDBJ databases">
        <title>Polyphasic characterisation and genomic insights into a novel alkali tolerant bacterium VR-M41.</title>
        <authorList>
            <person name="Vemuluri V.R."/>
        </authorList>
    </citation>
    <scope>NUCLEOTIDE SEQUENCE [LARGE SCALE GENOMIC DNA]</scope>
    <source>
        <strain evidence="10 11">VR-M41</strain>
    </source>
</reference>
<dbReference type="CDD" id="cd00209">
    <property type="entry name" value="DHFR"/>
    <property type="match status" value="1"/>
</dbReference>
<dbReference type="PRINTS" id="PR00070">
    <property type="entry name" value="DHFR"/>
</dbReference>
<comment type="function">
    <text evidence="7">Key enzyme in folate metabolism. Catalyzes an essential reaction for de novo glycine and purine synthesis, and for DNA precursor synthesis.</text>
</comment>
<comment type="pathway">
    <text evidence="1 7">Cofactor biosynthesis; tetrahydrofolate biosynthesis; 5,6,7,8-tetrahydrofolate from 7,8-dihydrofolate: step 1/1.</text>
</comment>
<evidence type="ECO:0000256" key="2">
    <source>
        <dbReference type="ARBA" id="ARBA00009539"/>
    </source>
</evidence>
<protein>
    <recommendedName>
        <fullName evidence="3 7">Dihydrofolate reductase</fullName>
        <ecNumber evidence="3 7">1.5.1.3</ecNumber>
    </recommendedName>
</protein>
<dbReference type="InterPro" id="IPR024072">
    <property type="entry name" value="DHFR-like_dom_sf"/>
</dbReference>
<evidence type="ECO:0000256" key="6">
    <source>
        <dbReference type="ARBA" id="ARBA00023002"/>
    </source>
</evidence>
<comment type="caution">
    <text evidence="10">The sequence shown here is derived from an EMBL/GenBank/DDBJ whole genome shotgun (WGS) entry which is preliminary data.</text>
</comment>
<name>A0ABX0F0I5_9BACL</name>
<proteinExistence type="inferred from homology"/>
<dbReference type="EMBL" id="JAAFGS010000001">
    <property type="protein sequence ID" value="NGZ74511.1"/>
    <property type="molecule type" value="Genomic_DNA"/>
</dbReference>
<comment type="similarity">
    <text evidence="2 7 8">Belongs to the dihydrofolate reductase family.</text>
</comment>
<dbReference type="PROSITE" id="PS51330">
    <property type="entry name" value="DHFR_2"/>
    <property type="match status" value="1"/>
</dbReference>
<dbReference type="Gene3D" id="3.40.430.10">
    <property type="entry name" value="Dihydrofolate Reductase, subunit A"/>
    <property type="match status" value="1"/>
</dbReference>
<keyword evidence="6 7" id="KW-0560">Oxidoreductase</keyword>
<dbReference type="RefSeq" id="WP_166272774.1">
    <property type="nucleotide sequence ID" value="NZ_JAAFGS010000001.1"/>
</dbReference>
<keyword evidence="11" id="KW-1185">Reference proteome</keyword>
<dbReference type="PIRSF" id="PIRSF000194">
    <property type="entry name" value="DHFR"/>
    <property type="match status" value="1"/>
</dbReference>
<dbReference type="PROSITE" id="PS00075">
    <property type="entry name" value="DHFR_1"/>
    <property type="match status" value="1"/>
</dbReference>
<evidence type="ECO:0000256" key="7">
    <source>
        <dbReference type="PIRNR" id="PIRNR000194"/>
    </source>
</evidence>
<gene>
    <name evidence="10" type="ORF">GYN08_04215</name>
</gene>
<evidence type="ECO:0000259" key="9">
    <source>
        <dbReference type="PROSITE" id="PS51330"/>
    </source>
</evidence>
<dbReference type="SUPFAM" id="SSF53597">
    <property type="entry name" value="Dihydrofolate reductase-like"/>
    <property type="match status" value="1"/>
</dbReference>
<sequence>MPTITLIWAQDQNGLIGRDNALPWRIPADMAYFKRETLGKPVVMGRKTWESFGSKPLKDRQNLVLTRDASFAAEGAQTVHSVDEALKAAEGEEVMIIGGTQIYELFLPLADRLRVTRVHDAFEGDAHFPALDWSPWKLVGSEEGIRDEKNVYRYVFEIYERS</sequence>
<dbReference type="PANTHER" id="PTHR48069">
    <property type="entry name" value="DIHYDROFOLATE REDUCTASE"/>
    <property type="match status" value="1"/>
</dbReference>